<reference evidence="1 4" key="1">
    <citation type="submission" date="2016-10" db="EMBL/GenBank/DDBJ databases">
        <authorList>
            <person name="de Groot N.N."/>
        </authorList>
    </citation>
    <scope>NUCLEOTIDE SEQUENCE [LARGE SCALE GENOMIC DNA]</scope>
    <source>
        <strain evidence="1 4">DSM 43794</strain>
    </source>
</reference>
<dbReference type="STRING" id="35622.SAMN04489764_0018"/>
<dbReference type="SUPFAM" id="SSF54060">
    <property type="entry name" value="His-Me finger endonucleases"/>
    <property type="match status" value="1"/>
</dbReference>
<sequence length="202" mass="21795">MSSPRDDWQQLGLPLPGPDLGGPQAFSSVARTAAAVPVAVWEALLTDVETRLRYRARVYQRGPDECWYWLGAISSTGHGKFRASSAARGLSRVVTAHVYGYQLAYGALHARPGEDPVISHRCDEASCQNPRHWRLGTRAENSIEYAERRRRLGGPLADVRGAHGRAVAVRDAILAARRSGSDIEEAIAAALAAGIAEAPGLF</sequence>
<organism evidence="1 4">
    <name type="scientific">Thermostaphylospora chromogena</name>
    <dbReference type="NCBI Taxonomy" id="35622"/>
    <lineage>
        <taxon>Bacteria</taxon>
        <taxon>Bacillati</taxon>
        <taxon>Actinomycetota</taxon>
        <taxon>Actinomycetes</taxon>
        <taxon>Streptosporangiales</taxon>
        <taxon>Thermomonosporaceae</taxon>
        <taxon>Thermostaphylospora</taxon>
    </lineage>
</organism>
<name>A0A1H0XK36_9ACTN</name>
<dbReference type="EMBL" id="FNKK01000001">
    <property type="protein sequence ID" value="SDQ03189.1"/>
    <property type="molecule type" value="Genomic_DNA"/>
</dbReference>
<dbReference type="EMBL" id="FNKK01000001">
    <property type="protein sequence ID" value="SDQ03323.1"/>
    <property type="molecule type" value="Genomic_DNA"/>
</dbReference>
<protein>
    <recommendedName>
        <fullName evidence="5">HNH endonuclease</fullName>
    </recommendedName>
</protein>
<proteinExistence type="predicted"/>
<dbReference type="InterPro" id="IPR044925">
    <property type="entry name" value="His-Me_finger_sf"/>
</dbReference>
<evidence type="ECO:0000313" key="1">
    <source>
        <dbReference type="EMBL" id="SDQ03189.1"/>
    </source>
</evidence>
<gene>
    <name evidence="1" type="ORF">SAMN04489764_0018</name>
    <name evidence="2" type="ORF">SAMN04489764_0041</name>
    <name evidence="3" type="ORF">SAMN04489764_0067</name>
</gene>
<evidence type="ECO:0000313" key="4">
    <source>
        <dbReference type="Proteomes" id="UP000217103"/>
    </source>
</evidence>
<evidence type="ECO:0000313" key="2">
    <source>
        <dbReference type="EMBL" id="SDQ03323.1"/>
    </source>
</evidence>
<evidence type="ECO:0008006" key="5">
    <source>
        <dbReference type="Google" id="ProtNLM"/>
    </source>
</evidence>
<dbReference type="RefSeq" id="WP_207549809.1">
    <property type="nucleotide sequence ID" value="NZ_FNKK01000001.1"/>
</dbReference>
<dbReference type="AlphaFoldDB" id="A0A1H0XK36"/>
<dbReference type="EMBL" id="FNKK01000001">
    <property type="protein sequence ID" value="SDQ03463.1"/>
    <property type="molecule type" value="Genomic_DNA"/>
</dbReference>
<accession>A0A1H0XK36</accession>
<dbReference type="Proteomes" id="UP000217103">
    <property type="component" value="Unassembled WGS sequence"/>
</dbReference>
<keyword evidence="4" id="KW-1185">Reference proteome</keyword>
<evidence type="ECO:0000313" key="3">
    <source>
        <dbReference type="EMBL" id="SDQ03463.1"/>
    </source>
</evidence>